<name>A0A9P4NWT3_9PEZI</name>
<accession>A0A9P4NWT3</accession>
<sequence length="321" mass="35004">MLPPVAPAVLERNPRFKALYTNLASSRLNNDASTRLIKQQRAQADVEKNLVVARKEDAKATLLQEALDSISRRASELPPELLETCQIVSAQLNGELDASDLEILGDDVDYFISHTPLVATAISQHLQQSALLLAKIITAADTTTNSTNATSPSISKLPAQGSALQECIQNQTMSIAMTRTRVTELSDQTHAAYRELFEASVRVIEQTIQGSVARGVKARAEHLAAVAKGMELKLQVLAQTDPVLTDPLLHSALRAYSSHLSDTEFDLASRESAAEKSLRNYESAKGMADIAKRYGQLLTETEDVKREIKTLEASRGGLSLW</sequence>
<evidence type="ECO:0000313" key="2">
    <source>
        <dbReference type="Proteomes" id="UP000800235"/>
    </source>
</evidence>
<dbReference type="OrthoDB" id="66964at2759"/>
<protein>
    <submittedName>
        <fullName evidence="1">Uncharacterized protein</fullName>
    </submittedName>
</protein>
<proteinExistence type="predicted"/>
<dbReference type="Proteomes" id="UP000800235">
    <property type="component" value="Unassembled WGS sequence"/>
</dbReference>
<gene>
    <name evidence="1" type="ORF">EJ08DRAFT_93190</name>
</gene>
<evidence type="ECO:0000313" key="1">
    <source>
        <dbReference type="EMBL" id="KAF2433171.1"/>
    </source>
</evidence>
<organism evidence="1 2">
    <name type="scientific">Tothia fuscella</name>
    <dbReference type="NCBI Taxonomy" id="1048955"/>
    <lineage>
        <taxon>Eukaryota</taxon>
        <taxon>Fungi</taxon>
        <taxon>Dikarya</taxon>
        <taxon>Ascomycota</taxon>
        <taxon>Pezizomycotina</taxon>
        <taxon>Dothideomycetes</taxon>
        <taxon>Pleosporomycetidae</taxon>
        <taxon>Venturiales</taxon>
        <taxon>Cylindrosympodiaceae</taxon>
        <taxon>Tothia</taxon>
    </lineage>
</organism>
<reference evidence="1" key="1">
    <citation type="journal article" date="2020" name="Stud. Mycol.">
        <title>101 Dothideomycetes genomes: a test case for predicting lifestyles and emergence of pathogens.</title>
        <authorList>
            <person name="Haridas S."/>
            <person name="Albert R."/>
            <person name="Binder M."/>
            <person name="Bloem J."/>
            <person name="Labutti K."/>
            <person name="Salamov A."/>
            <person name="Andreopoulos B."/>
            <person name="Baker S."/>
            <person name="Barry K."/>
            <person name="Bills G."/>
            <person name="Bluhm B."/>
            <person name="Cannon C."/>
            <person name="Castanera R."/>
            <person name="Culley D."/>
            <person name="Daum C."/>
            <person name="Ezra D."/>
            <person name="Gonzalez J."/>
            <person name="Henrissat B."/>
            <person name="Kuo A."/>
            <person name="Liang C."/>
            <person name="Lipzen A."/>
            <person name="Lutzoni F."/>
            <person name="Magnuson J."/>
            <person name="Mondo S."/>
            <person name="Nolan M."/>
            <person name="Ohm R."/>
            <person name="Pangilinan J."/>
            <person name="Park H.-J."/>
            <person name="Ramirez L."/>
            <person name="Alfaro M."/>
            <person name="Sun H."/>
            <person name="Tritt A."/>
            <person name="Yoshinaga Y."/>
            <person name="Zwiers L.-H."/>
            <person name="Turgeon B."/>
            <person name="Goodwin S."/>
            <person name="Spatafora J."/>
            <person name="Crous P."/>
            <person name="Grigoriev I."/>
        </authorList>
    </citation>
    <scope>NUCLEOTIDE SEQUENCE</scope>
    <source>
        <strain evidence="1">CBS 130266</strain>
    </source>
</reference>
<keyword evidence="2" id="KW-1185">Reference proteome</keyword>
<dbReference type="EMBL" id="MU007022">
    <property type="protein sequence ID" value="KAF2433171.1"/>
    <property type="molecule type" value="Genomic_DNA"/>
</dbReference>
<dbReference type="AlphaFoldDB" id="A0A9P4NWT3"/>
<comment type="caution">
    <text evidence="1">The sequence shown here is derived from an EMBL/GenBank/DDBJ whole genome shotgun (WGS) entry which is preliminary data.</text>
</comment>